<keyword evidence="3" id="KW-1185">Reference proteome</keyword>
<keyword evidence="1" id="KW-0732">Signal</keyword>
<organism evidence="2 3">
    <name type="scientific">Kitasatospora aburaviensis</name>
    <dbReference type="NCBI Taxonomy" id="67265"/>
    <lineage>
        <taxon>Bacteria</taxon>
        <taxon>Bacillati</taxon>
        <taxon>Actinomycetota</taxon>
        <taxon>Actinomycetes</taxon>
        <taxon>Kitasatosporales</taxon>
        <taxon>Streptomycetaceae</taxon>
        <taxon>Kitasatospora</taxon>
    </lineage>
</organism>
<dbReference type="Proteomes" id="UP001596067">
    <property type="component" value="Unassembled WGS sequence"/>
</dbReference>
<evidence type="ECO:0000256" key="1">
    <source>
        <dbReference type="SAM" id="SignalP"/>
    </source>
</evidence>
<evidence type="ECO:0000313" key="2">
    <source>
        <dbReference type="EMBL" id="MFC5886969.1"/>
    </source>
</evidence>
<comment type="caution">
    <text evidence="2">The sequence shown here is derived from an EMBL/GenBank/DDBJ whole genome shotgun (WGS) entry which is preliminary data.</text>
</comment>
<protein>
    <recommendedName>
        <fullName evidence="4">Lipoprotein</fullName>
    </recommendedName>
</protein>
<evidence type="ECO:0000313" key="3">
    <source>
        <dbReference type="Proteomes" id="UP001596067"/>
    </source>
</evidence>
<evidence type="ECO:0008006" key="4">
    <source>
        <dbReference type="Google" id="ProtNLM"/>
    </source>
</evidence>
<feature type="chain" id="PRO_5047540352" description="Lipoprotein" evidence="1">
    <location>
        <begin position="17"/>
        <end position="231"/>
    </location>
</feature>
<dbReference type="EMBL" id="JBHSOD010000022">
    <property type="protein sequence ID" value="MFC5886969.1"/>
    <property type="molecule type" value="Genomic_DNA"/>
</dbReference>
<accession>A0ABW1F1C7</accession>
<dbReference type="RefSeq" id="WP_313764882.1">
    <property type="nucleotide sequence ID" value="NZ_BAAAVH010000051.1"/>
</dbReference>
<feature type="signal peptide" evidence="1">
    <location>
        <begin position="1"/>
        <end position="16"/>
    </location>
</feature>
<reference evidence="3" key="1">
    <citation type="journal article" date="2019" name="Int. J. Syst. Evol. Microbiol.">
        <title>The Global Catalogue of Microorganisms (GCM) 10K type strain sequencing project: providing services to taxonomists for standard genome sequencing and annotation.</title>
        <authorList>
            <consortium name="The Broad Institute Genomics Platform"/>
            <consortium name="The Broad Institute Genome Sequencing Center for Infectious Disease"/>
            <person name="Wu L."/>
            <person name="Ma J."/>
        </authorList>
    </citation>
    <scope>NUCLEOTIDE SEQUENCE [LARGE SCALE GENOMIC DNA]</scope>
    <source>
        <strain evidence="3">CGMCC 4.1469</strain>
    </source>
</reference>
<name>A0ABW1F1C7_9ACTN</name>
<gene>
    <name evidence="2" type="ORF">ACFP0N_18530</name>
</gene>
<proteinExistence type="predicted"/>
<sequence>MTGAGTRAAVAGVALAAVLGLAGCGSDGSAGAGGATGKAGGQAAGGGSAACEGVVGTDRAGAVLDDTAPTYRLDKQLDAAKQAGLQLLDCTAEVKQGFGIGVRLTGSETPDGGLQAPAPPAGEPVSALGFGDRSSVTRWGARLTFRCDGPFAKSGKPLYFTVQAAPSWTSGEAPRTPAAKWTAQAWAGLATDSARRAAQGVLGCTAPVAWPAGDPVLTAASAAASPSGTAG</sequence>
<dbReference type="PROSITE" id="PS51257">
    <property type="entry name" value="PROKAR_LIPOPROTEIN"/>
    <property type="match status" value="1"/>
</dbReference>